<evidence type="ECO:0000313" key="9">
    <source>
        <dbReference type="EMBL" id="EMZ21707.1"/>
    </source>
</evidence>
<keyword evidence="2" id="KW-0673">Quorum sensing</keyword>
<feature type="transmembrane region" description="Helical" evidence="8">
    <location>
        <begin position="79"/>
        <end position="100"/>
    </location>
</feature>
<keyword evidence="10" id="KW-1185">Reference proteome</keyword>
<dbReference type="AlphaFoldDB" id="N1ZXD6"/>
<keyword evidence="1" id="KW-1003">Cell membrane</keyword>
<feature type="transmembrane region" description="Helical" evidence="8">
    <location>
        <begin position="163"/>
        <end position="184"/>
    </location>
</feature>
<dbReference type="GO" id="GO:0016020">
    <property type="term" value="C:membrane"/>
    <property type="evidence" value="ECO:0007669"/>
    <property type="project" value="InterPro"/>
</dbReference>
<evidence type="ECO:0000256" key="2">
    <source>
        <dbReference type="ARBA" id="ARBA00022654"/>
    </source>
</evidence>
<gene>
    <name evidence="9" type="ORF">C823_04402</name>
</gene>
<organism evidence="9 10">
    <name type="scientific">Eubacterium plexicaudatum ASF492</name>
    <dbReference type="NCBI Taxonomy" id="1235802"/>
    <lineage>
        <taxon>Bacteria</taxon>
        <taxon>Bacillati</taxon>
        <taxon>Bacillota</taxon>
        <taxon>Clostridia</taxon>
        <taxon>Eubacteriales</taxon>
        <taxon>Eubacteriaceae</taxon>
        <taxon>Eubacterium</taxon>
    </lineage>
</organism>
<feature type="transmembrane region" description="Helical" evidence="8">
    <location>
        <begin position="106"/>
        <end position="125"/>
    </location>
</feature>
<dbReference type="Pfam" id="PF04647">
    <property type="entry name" value="AgrB"/>
    <property type="match status" value="1"/>
</dbReference>
<dbReference type="OrthoDB" id="9815055at2"/>
<comment type="caution">
    <text evidence="9">The sequence shown here is derived from an EMBL/GenBank/DDBJ whole genome shotgun (WGS) entry which is preliminary data.</text>
</comment>
<dbReference type="EMBL" id="AQFT01000128">
    <property type="protein sequence ID" value="EMZ21707.1"/>
    <property type="molecule type" value="Genomic_DNA"/>
</dbReference>
<keyword evidence="6 8" id="KW-1133">Transmembrane helix</keyword>
<feature type="transmembrane region" description="Helical" evidence="8">
    <location>
        <begin position="137"/>
        <end position="157"/>
    </location>
</feature>
<keyword evidence="3" id="KW-0645">Protease</keyword>
<evidence type="ECO:0000256" key="1">
    <source>
        <dbReference type="ARBA" id="ARBA00022475"/>
    </source>
</evidence>
<evidence type="ECO:0000256" key="6">
    <source>
        <dbReference type="ARBA" id="ARBA00022989"/>
    </source>
</evidence>
<dbReference type="InterPro" id="IPR006741">
    <property type="entry name" value="AgrB"/>
</dbReference>
<dbReference type="GO" id="GO:0009372">
    <property type="term" value="P:quorum sensing"/>
    <property type="evidence" value="ECO:0007669"/>
    <property type="project" value="UniProtKB-KW"/>
</dbReference>
<evidence type="ECO:0008006" key="11">
    <source>
        <dbReference type="Google" id="ProtNLM"/>
    </source>
</evidence>
<dbReference type="GO" id="GO:0006508">
    <property type="term" value="P:proteolysis"/>
    <property type="evidence" value="ECO:0007669"/>
    <property type="project" value="UniProtKB-KW"/>
</dbReference>
<dbReference type="SMART" id="SM00793">
    <property type="entry name" value="AgrB"/>
    <property type="match status" value="1"/>
</dbReference>
<dbReference type="PATRIC" id="fig|1235802.3.peg.4679"/>
<dbReference type="GO" id="GO:0008233">
    <property type="term" value="F:peptidase activity"/>
    <property type="evidence" value="ECO:0007669"/>
    <property type="project" value="UniProtKB-KW"/>
</dbReference>
<dbReference type="HOGENOM" id="CLU_098969_1_1_9"/>
<evidence type="ECO:0000256" key="7">
    <source>
        <dbReference type="ARBA" id="ARBA00023136"/>
    </source>
</evidence>
<reference evidence="9 10" key="1">
    <citation type="journal article" date="2014" name="Genome Announc.">
        <title>Draft genome sequences of the altered schaedler flora, a defined bacterial community from gnotobiotic mice.</title>
        <authorList>
            <person name="Wannemuehler M.J."/>
            <person name="Overstreet A.M."/>
            <person name="Ward D.V."/>
            <person name="Phillips G.J."/>
        </authorList>
    </citation>
    <scope>NUCLEOTIDE SEQUENCE [LARGE SCALE GENOMIC DNA]</scope>
    <source>
        <strain evidence="9 10">ASF492</strain>
    </source>
</reference>
<keyword evidence="4 8" id="KW-0812">Transmembrane</keyword>
<name>N1ZXD6_9FIRM</name>
<dbReference type="Proteomes" id="UP000012589">
    <property type="component" value="Unassembled WGS sequence"/>
</dbReference>
<evidence type="ECO:0000256" key="3">
    <source>
        <dbReference type="ARBA" id="ARBA00022670"/>
    </source>
</evidence>
<evidence type="ECO:0000256" key="4">
    <source>
        <dbReference type="ARBA" id="ARBA00022692"/>
    </source>
</evidence>
<keyword evidence="7 8" id="KW-0472">Membrane</keyword>
<evidence type="ECO:0000256" key="5">
    <source>
        <dbReference type="ARBA" id="ARBA00022801"/>
    </source>
</evidence>
<protein>
    <recommendedName>
        <fullName evidence="11">Accessory gene regulator B</fullName>
    </recommendedName>
</protein>
<dbReference type="STRING" id="1235802.C823_04402"/>
<keyword evidence="5" id="KW-0378">Hydrolase</keyword>
<sequence length="202" mass="22710">MIEKCAGVVTDWLIKCEIVKETDKELYQYAVYSVFLSLSPLLLAVGFGACMGCVRESAMIIIPFMIIRKFSGGYHAEHVWSCLIGSCLLLLLCIVLSSYIKCGKEIAFFTAGATISLICFSPIENKNRILSQDEKNFHKKITATFVTIFLFMDAVFFWYNLHIHSVCISIGIILSAVLQIPCIFEKLVKSGPKYQIKEKNVV</sequence>
<dbReference type="eggNOG" id="COG4512">
    <property type="taxonomic scope" value="Bacteria"/>
</dbReference>
<evidence type="ECO:0000256" key="8">
    <source>
        <dbReference type="SAM" id="Phobius"/>
    </source>
</evidence>
<accession>N1ZXD6</accession>
<evidence type="ECO:0000313" key="10">
    <source>
        <dbReference type="Proteomes" id="UP000012589"/>
    </source>
</evidence>
<proteinExistence type="predicted"/>